<reference evidence="2 3" key="1">
    <citation type="submission" date="2024-03" db="EMBL/GenBank/DDBJ databases">
        <title>The genome assembly and annotation of the cricket Gryllus longicercus Weissman &amp; Gray.</title>
        <authorList>
            <person name="Szrajer S."/>
            <person name="Gray D."/>
            <person name="Ylla G."/>
        </authorList>
    </citation>
    <scope>NUCLEOTIDE SEQUENCE [LARGE SCALE GENOMIC DNA]</scope>
    <source>
        <strain evidence="2">DAG 2021-001</strain>
        <tissue evidence="2">Whole body minus gut</tissue>
    </source>
</reference>
<dbReference type="SUPFAM" id="SSF54495">
    <property type="entry name" value="UBC-like"/>
    <property type="match status" value="1"/>
</dbReference>
<dbReference type="PROSITE" id="PS50127">
    <property type="entry name" value="UBC_2"/>
    <property type="match status" value="1"/>
</dbReference>
<dbReference type="InterPro" id="IPR000608">
    <property type="entry name" value="UBC"/>
</dbReference>
<feature type="domain" description="UBC core" evidence="1">
    <location>
        <begin position="4"/>
        <end position="150"/>
    </location>
</feature>
<dbReference type="EMBL" id="JAZDUA010000001">
    <property type="protein sequence ID" value="KAK7874575.1"/>
    <property type="molecule type" value="Genomic_DNA"/>
</dbReference>
<dbReference type="AlphaFoldDB" id="A0AAN9ZJJ7"/>
<protein>
    <recommendedName>
        <fullName evidence="1">UBC core domain-containing protein</fullName>
    </recommendedName>
</protein>
<organism evidence="2 3">
    <name type="scientific">Gryllus longicercus</name>
    <dbReference type="NCBI Taxonomy" id="2509291"/>
    <lineage>
        <taxon>Eukaryota</taxon>
        <taxon>Metazoa</taxon>
        <taxon>Ecdysozoa</taxon>
        <taxon>Arthropoda</taxon>
        <taxon>Hexapoda</taxon>
        <taxon>Insecta</taxon>
        <taxon>Pterygota</taxon>
        <taxon>Neoptera</taxon>
        <taxon>Polyneoptera</taxon>
        <taxon>Orthoptera</taxon>
        <taxon>Ensifera</taxon>
        <taxon>Gryllidea</taxon>
        <taxon>Grylloidea</taxon>
        <taxon>Gryllidae</taxon>
        <taxon>Gryllinae</taxon>
        <taxon>Gryllus</taxon>
    </lineage>
</organism>
<dbReference type="InterPro" id="IPR050113">
    <property type="entry name" value="Ub_conjugating_enzyme"/>
</dbReference>
<comment type="caution">
    <text evidence="2">The sequence shown here is derived from an EMBL/GenBank/DDBJ whole genome shotgun (WGS) entry which is preliminary data.</text>
</comment>
<evidence type="ECO:0000313" key="2">
    <source>
        <dbReference type="EMBL" id="KAK7874575.1"/>
    </source>
</evidence>
<keyword evidence="3" id="KW-1185">Reference proteome</keyword>
<sequence length="191" mass="22042">MDNLAPERLIKDFARVVQDLTLGVCVSPENGNFLLWNGVMFGPTGTPYEDGTFKIQLEFTKEYPTTPPVVRFMSKMFHPNVHVSGIISIDILDKKWSHMHDVAYLLMTIQSVLKEPNLSLATNAEAATLFVKNRMEYDRRVSETVQWSWNHNPDDDENVSENEYENDVEELQNIITCCLKYNPKLYYSTNN</sequence>
<gene>
    <name evidence="2" type="ORF">R5R35_013144</name>
</gene>
<dbReference type="Pfam" id="PF00179">
    <property type="entry name" value="UQ_con"/>
    <property type="match status" value="1"/>
</dbReference>
<dbReference type="SMART" id="SM00212">
    <property type="entry name" value="UBCc"/>
    <property type="match status" value="1"/>
</dbReference>
<evidence type="ECO:0000313" key="3">
    <source>
        <dbReference type="Proteomes" id="UP001378592"/>
    </source>
</evidence>
<dbReference type="PANTHER" id="PTHR24067">
    <property type="entry name" value="UBIQUITIN-CONJUGATING ENZYME E2"/>
    <property type="match status" value="1"/>
</dbReference>
<accession>A0AAN9ZJJ7</accession>
<evidence type="ECO:0000259" key="1">
    <source>
        <dbReference type="PROSITE" id="PS50127"/>
    </source>
</evidence>
<proteinExistence type="predicted"/>
<dbReference type="Gene3D" id="3.10.110.10">
    <property type="entry name" value="Ubiquitin Conjugating Enzyme"/>
    <property type="match status" value="1"/>
</dbReference>
<name>A0AAN9ZJJ7_9ORTH</name>
<dbReference type="InterPro" id="IPR016135">
    <property type="entry name" value="UBQ-conjugating_enzyme/RWD"/>
</dbReference>
<dbReference type="Proteomes" id="UP001378592">
    <property type="component" value="Unassembled WGS sequence"/>
</dbReference>